<dbReference type="AlphaFoldDB" id="A0A8C3TPK0"/>
<keyword evidence="4" id="KW-1185">Reference proteome</keyword>
<organism evidence="3 4">
    <name type="scientific">Catharus ustulatus</name>
    <name type="common">Russet-backed thrush</name>
    <name type="synonym">Hylocichla ustulatus</name>
    <dbReference type="NCBI Taxonomy" id="91951"/>
    <lineage>
        <taxon>Eukaryota</taxon>
        <taxon>Metazoa</taxon>
        <taxon>Chordata</taxon>
        <taxon>Craniata</taxon>
        <taxon>Vertebrata</taxon>
        <taxon>Euteleostomi</taxon>
        <taxon>Archelosauria</taxon>
        <taxon>Archosauria</taxon>
        <taxon>Dinosauria</taxon>
        <taxon>Saurischia</taxon>
        <taxon>Theropoda</taxon>
        <taxon>Coelurosauria</taxon>
        <taxon>Aves</taxon>
        <taxon>Neognathae</taxon>
        <taxon>Neoaves</taxon>
        <taxon>Telluraves</taxon>
        <taxon>Australaves</taxon>
        <taxon>Passeriformes</taxon>
        <taxon>Turdidae</taxon>
        <taxon>Catharus</taxon>
    </lineage>
</organism>
<dbReference type="Pfam" id="PF14914">
    <property type="entry name" value="LRRC37AB_C"/>
    <property type="match status" value="1"/>
</dbReference>
<name>A0A8C3TPK0_CATUS</name>
<reference evidence="3" key="1">
    <citation type="submission" date="2020-10" db="EMBL/GenBank/DDBJ databases">
        <title>Catharus ustulatus (Swainson's thrush) genome, bCatUst1, primary haplotype v2.</title>
        <authorList>
            <person name="Delmore K."/>
            <person name="Vafadar M."/>
            <person name="Formenti G."/>
            <person name="Chow W."/>
            <person name="Pelan S."/>
            <person name="Howe K."/>
            <person name="Rhie A."/>
            <person name="Mountcastle J."/>
            <person name="Haase B."/>
            <person name="Fedrigo O."/>
            <person name="Jarvis E.D."/>
        </authorList>
    </citation>
    <scope>NUCLEOTIDE SEQUENCE [LARGE SCALE GENOMIC DNA]</scope>
</reference>
<proteinExistence type="predicted"/>
<protein>
    <recommendedName>
        <fullName evidence="2">LRRC37A/B like protein 1 C-terminal domain-containing protein</fullName>
    </recommendedName>
</protein>
<accession>A0A8C3TPK0</accession>
<feature type="region of interest" description="Disordered" evidence="1">
    <location>
        <begin position="286"/>
        <end position="309"/>
    </location>
</feature>
<evidence type="ECO:0000259" key="2">
    <source>
        <dbReference type="Pfam" id="PF14914"/>
    </source>
</evidence>
<dbReference type="Proteomes" id="UP000694563">
    <property type="component" value="Chromosome 8"/>
</dbReference>
<dbReference type="Ensembl" id="ENSCUST00005002993.1">
    <property type="protein sequence ID" value="ENSCUSP00005002846.1"/>
    <property type="gene ID" value="ENSCUSG00005001934.1"/>
</dbReference>
<feature type="compositionally biased region" description="Polar residues" evidence="1">
    <location>
        <begin position="289"/>
        <end position="299"/>
    </location>
</feature>
<dbReference type="InterPro" id="IPR029423">
    <property type="entry name" value="LRRC37AB_C"/>
</dbReference>
<dbReference type="InterPro" id="IPR015753">
    <property type="entry name" value="LRRC37"/>
</dbReference>
<sequence length="578" mass="63776">MLLAPSSRRTGPIPLCDLLFPQKPLWEWPHADPQRHFPGLARDAVSPGGVSGPRAKERHGRASLCRLSAGSVGKSSCALWKALTVPVDVSQGAAGACSWKGPFPCPAHLLHGFLDTGQAIATCPAHPAPVPAISPDRALLFLRILSHNPLAVIADAAFFKLPSVMSLDLSATQVTPQTLLLLLQTTLSLETLQVPREVACCLCKESPFTESPCRSILFPCKKLCSTSAPQCAQRSLVQTRGETLDMEQPRTLSTSPMWSLKPKEPSLGDDRTATLVIALTPSAEDDVSSLDNSRSNSYPPQHLLGHTGIPSVDDVRTQLKKKLHMKKLHTSKSIQTAKSLLPYQRQPPWLKDVLEKTPSSWDQQEMQSRSNRYGLNPSDVGGGLHRAYGASVTAQRRDEEEDPAPRRNYIRRHKRHKRDDRRNWVGHKQLLYQVWRSGVKVEPKPRADQGLKRNLDFLSDPLVQSRPAASSWGEALAEEEQSSLGRHPLISPDTTEEKGSVPLNKPWSPRSPDVALVPGELLETALDLQQQLLEADKGLQTFMAHVERTLKMDCSLPQLKQACAKMVSKTRLLVNVLR</sequence>
<feature type="domain" description="LRRC37A/B like protein 1 C-terminal" evidence="2">
    <location>
        <begin position="518"/>
        <end position="577"/>
    </location>
</feature>
<dbReference type="PANTHER" id="PTHR23045">
    <property type="entry name" value="LEUCINE-RICH REPEAT-CONTAINING PROTEIN 37A"/>
    <property type="match status" value="1"/>
</dbReference>
<evidence type="ECO:0000313" key="4">
    <source>
        <dbReference type="Proteomes" id="UP000694563"/>
    </source>
</evidence>
<evidence type="ECO:0000313" key="3">
    <source>
        <dbReference type="Ensembl" id="ENSCUSP00005002846.1"/>
    </source>
</evidence>
<reference evidence="3" key="2">
    <citation type="submission" date="2025-05" db="UniProtKB">
        <authorList>
            <consortium name="Ensembl"/>
        </authorList>
    </citation>
    <scope>IDENTIFICATION</scope>
</reference>
<evidence type="ECO:0000256" key="1">
    <source>
        <dbReference type="SAM" id="MobiDB-lite"/>
    </source>
</evidence>
<dbReference type="Ensembl" id="ENSCUST00005002987.1">
    <property type="protein sequence ID" value="ENSCUSP00005002840.1"/>
    <property type="gene ID" value="ENSCUSG00005001934.1"/>
</dbReference>
<feature type="region of interest" description="Disordered" evidence="1">
    <location>
        <begin position="469"/>
        <end position="510"/>
    </location>
</feature>
<dbReference type="PANTHER" id="PTHR23045:SF9">
    <property type="entry name" value="LEUCINE RICH REPEAT CONTAINING 37A-RELATED"/>
    <property type="match status" value="1"/>
</dbReference>